<evidence type="ECO:0000313" key="1">
    <source>
        <dbReference type="EMBL" id="MFC6724655.1"/>
    </source>
</evidence>
<protein>
    <recommendedName>
        <fullName evidence="3">Small CPxCG-related zinc finger protein</fullName>
    </recommendedName>
</protein>
<sequence>MSTCPRCETTHSVEELSRHEYPRLVLVHCPTCDRLLGRYRRHGDAPGTDHLRDG</sequence>
<dbReference type="AlphaFoldDB" id="A0ABD5RZ84"/>
<dbReference type="EMBL" id="JBHSWU010000240">
    <property type="protein sequence ID" value="MFC6724655.1"/>
    <property type="molecule type" value="Genomic_DNA"/>
</dbReference>
<reference evidence="1 2" key="1">
    <citation type="journal article" date="2019" name="Int. J. Syst. Evol. Microbiol.">
        <title>The Global Catalogue of Microorganisms (GCM) 10K type strain sequencing project: providing services to taxonomists for standard genome sequencing and annotation.</title>
        <authorList>
            <consortium name="The Broad Institute Genomics Platform"/>
            <consortium name="The Broad Institute Genome Sequencing Center for Infectious Disease"/>
            <person name="Wu L."/>
            <person name="Ma J."/>
        </authorList>
    </citation>
    <scope>NUCLEOTIDE SEQUENCE [LARGE SCALE GENOMIC DNA]</scope>
    <source>
        <strain evidence="1 2">NBRC 111368</strain>
    </source>
</reference>
<comment type="caution">
    <text evidence="1">The sequence shown here is derived from an EMBL/GenBank/DDBJ whole genome shotgun (WGS) entry which is preliminary data.</text>
</comment>
<keyword evidence="2" id="KW-1185">Reference proteome</keyword>
<proteinExistence type="predicted"/>
<evidence type="ECO:0000313" key="2">
    <source>
        <dbReference type="Proteomes" id="UP001596328"/>
    </source>
</evidence>
<evidence type="ECO:0008006" key="3">
    <source>
        <dbReference type="Google" id="ProtNLM"/>
    </source>
</evidence>
<name>A0ABD5RZ84_9EURY</name>
<dbReference type="Proteomes" id="UP001596328">
    <property type="component" value="Unassembled WGS sequence"/>
</dbReference>
<organism evidence="1 2">
    <name type="scientific">Halobium palmae</name>
    <dbReference type="NCBI Taxonomy" id="1776492"/>
    <lineage>
        <taxon>Archaea</taxon>
        <taxon>Methanobacteriati</taxon>
        <taxon>Methanobacteriota</taxon>
        <taxon>Stenosarchaea group</taxon>
        <taxon>Halobacteria</taxon>
        <taxon>Halobacteriales</taxon>
        <taxon>Haloferacaceae</taxon>
        <taxon>Halobium</taxon>
    </lineage>
</organism>
<gene>
    <name evidence="1" type="ORF">ACFQE1_09750</name>
</gene>
<accession>A0ABD5RZ84</accession>